<evidence type="ECO:0000313" key="2">
    <source>
        <dbReference type="Proteomes" id="UP000724584"/>
    </source>
</evidence>
<reference evidence="1 2" key="1">
    <citation type="journal article" date="2021" name="Nat. Commun.">
        <title>Genetic determinants of endophytism in the Arabidopsis root mycobiome.</title>
        <authorList>
            <person name="Mesny F."/>
            <person name="Miyauchi S."/>
            <person name="Thiergart T."/>
            <person name="Pickel B."/>
            <person name="Atanasova L."/>
            <person name="Karlsson M."/>
            <person name="Huettel B."/>
            <person name="Barry K.W."/>
            <person name="Haridas S."/>
            <person name="Chen C."/>
            <person name="Bauer D."/>
            <person name="Andreopoulos W."/>
            <person name="Pangilinan J."/>
            <person name="LaButti K."/>
            <person name="Riley R."/>
            <person name="Lipzen A."/>
            <person name="Clum A."/>
            <person name="Drula E."/>
            <person name="Henrissat B."/>
            <person name="Kohler A."/>
            <person name="Grigoriev I.V."/>
            <person name="Martin F.M."/>
            <person name="Hacquard S."/>
        </authorList>
    </citation>
    <scope>NUCLEOTIDE SEQUENCE [LARGE SCALE GENOMIC DNA]</scope>
    <source>
        <strain evidence="1 2">MPI-SDFR-AT-0079</strain>
    </source>
</reference>
<organism evidence="1 2">
    <name type="scientific">Chaetomium tenue</name>
    <dbReference type="NCBI Taxonomy" id="1854479"/>
    <lineage>
        <taxon>Eukaryota</taxon>
        <taxon>Fungi</taxon>
        <taxon>Dikarya</taxon>
        <taxon>Ascomycota</taxon>
        <taxon>Pezizomycotina</taxon>
        <taxon>Sordariomycetes</taxon>
        <taxon>Sordariomycetidae</taxon>
        <taxon>Sordariales</taxon>
        <taxon>Chaetomiaceae</taxon>
        <taxon>Chaetomium</taxon>
    </lineage>
</organism>
<sequence length="251" mass="26372">MASYALAGKKAVITGASGGIGFAIASRFAKEGASVVLAGRTRSKLEQSLARLHETTGEPRGLQIPQSHGIHCLDVGEGKEWEGLVKENKEIDYLVNCAGESQASLLLRTSQEVIQNLLASNLRGVIFGCKTVAKQMAARRRGGCIINISSLLAHKAVIGTSVYAATKAGQLGLTTALSLELAQHGIRVNAVVPGYIETDMTEGLANKELQKKIPLGRFGTASEIADAVAFLAKNEYANNCILNLDGGLSAV</sequence>
<accession>A0ACB7NUR1</accession>
<dbReference type="Proteomes" id="UP000724584">
    <property type="component" value="Unassembled WGS sequence"/>
</dbReference>
<proteinExistence type="predicted"/>
<comment type="caution">
    <text evidence="1">The sequence shown here is derived from an EMBL/GenBank/DDBJ whole genome shotgun (WGS) entry which is preliminary data.</text>
</comment>
<protein>
    <submittedName>
        <fullName evidence="1">Uncharacterized protein</fullName>
    </submittedName>
</protein>
<name>A0ACB7NUR1_9PEZI</name>
<keyword evidence="2" id="KW-1185">Reference proteome</keyword>
<gene>
    <name evidence="1" type="ORF">F5144DRAFT_406257</name>
</gene>
<evidence type="ECO:0000313" key="1">
    <source>
        <dbReference type="EMBL" id="KAH6613498.1"/>
    </source>
</evidence>
<dbReference type="EMBL" id="JAGIZQ010000008">
    <property type="protein sequence ID" value="KAH6613498.1"/>
    <property type="molecule type" value="Genomic_DNA"/>
</dbReference>